<dbReference type="Proteomes" id="UP001497482">
    <property type="component" value="Chromosome 14"/>
</dbReference>
<keyword evidence="3" id="KW-1185">Reference proteome</keyword>
<name>A0AAV2K018_KNICA</name>
<feature type="compositionally biased region" description="Basic and acidic residues" evidence="1">
    <location>
        <begin position="31"/>
        <end position="43"/>
    </location>
</feature>
<feature type="region of interest" description="Disordered" evidence="1">
    <location>
        <begin position="1"/>
        <end position="43"/>
    </location>
</feature>
<evidence type="ECO:0000313" key="2">
    <source>
        <dbReference type="EMBL" id="CAL1581044.1"/>
    </source>
</evidence>
<feature type="compositionally biased region" description="Low complexity" evidence="1">
    <location>
        <begin position="9"/>
        <end position="25"/>
    </location>
</feature>
<accession>A0AAV2K018</accession>
<reference evidence="2 3" key="1">
    <citation type="submission" date="2024-04" db="EMBL/GenBank/DDBJ databases">
        <authorList>
            <person name="Waldvogel A.-M."/>
            <person name="Schoenle A."/>
        </authorList>
    </citation>
    <scope>NUCLEOTIDE SEQUENCE [LARGE SCALE GENOMIC DNA]</scope>
</reference>
<proteinExistence type="predicted"/>
<protein>
    <submittedName>
        <fullName evidence="2">Uncharacterized protein</fullName>
    </submittedName>
</protein>
<evidence type="ECO:0000256" key="1">
    <source>
        <dbReference type="SAM" id="MobiDB-lite"/>
    </source>
</evidence>
<gene>
    <name evidence="2" type="ORF">KC01_LOCUS11820</name>
</gene>
<dbReference type="AlphaFoldDB" id="A0AAV2K018"/>
<sequence>MHLAERSRGAVSRTAVAASSGSTGALHHSHCRGDKGAMLHRSPEAVSADNASLRLAFGSDKKWEGAVSHLNTFLSAQGSPSYAGPKFSVLPKPPSHWGPFPMG</sequence>
<dbReference type="EMBL" id="OZ035836">
    <property type="protein sequence ID" value="CAL1581044.1"/>
    <property type="molecule type" value="Genomic_DNA"/>
</dbReference>
<evidence type="ECO:0000313" key="3">
    <source>
        <dbReference type="Proteomes" id="UP001497482"/>
    </source>
</evidence>
<organism evidence="2 3">
    <name type="scientific">Knipowitschia caucasica</name>
    <name type="common">Caucasian dwarf goby</name>
    <name type="synonym">Pomatoschistus caucasicus</name>
    <dbReference type="NCBI Taxonomy" id="637954"/>
    <lineage>
        <taxon>Eukaryota</taxon>
        <taxon>Metazoa</taxon>
        <taxon>Chordata</taxon>
        <taxon>Craniata</taxon>
        <taxon>Vertebrata</taxon>
        <taxon>Euteleostomi</taxon>
        <taxon>Actinopterygii</taxon>
        <taxon>Neopterygii</taxon>
        <taxon>Teleostei</taxon>
        <taxon>Neoteleostei</taxon>
        <taxon>Acanthomorphata</taxon>
        <taxon>Gobiaria</taxon>
        <taxon>Gobiiformes</taxon>
        <taxon>Gobioidei</taxon>
        <taxon>Gobiidae</taxon>
        <taxon>Gobiinae</taxon>
        <taxon>Knipowitschia</taxon>
    </lineage>
</organism>